<keyword evidence="1" id="KW-0677">Repeat</keyword>
<feature type="region of interest" description="Disordered" evidence="2">
    <location>
        <begin position="1826"/>
        <end position="1855"/>
    </location>
</feature>
<dbReference type="InterPro" id="IPR029114">
    <property type="entry name" value="Ntox24"/>
</dbReference>
<feature type="region of interest" description="Disordered" evidence="2">
    <location>
        <begin position="2223"/>
        <end position="2247"/>
    </location>
</feature>
<dbReference type="InterPro" id="IPR003587">
    <property type="entry name" value="Hint_dom_N"/>
</dbReference>
<dbReference type="Pfam" id="PF15529">
    <property type="entry name" value="Ntox24"/>
    <property type="match status" value="1"/>
</dbReference>
<dbReference type="Pfam" id="PF25023">
    <property type="entry name" value="TEN_YD-shell"/>
    <property type="match status" value="1"/>
</dbReference>
<dbReference type="InterPro" id="IPR050708">
    <property type="entry name" value="T6SS_VgrG/RHS"/>
</dbReference>
<evidence type="ECO:0000259" key="3">
    <source>
        <dbReference type="SMART" id="SM00306"/>
    </source>
</evidence>
<dbReference type="NCBIfam" id="TIGR03696">
    <property type="entry name" value="Rhs_assc_core"/>
    <property type="match status" value="1"/>
</dbReference>
<organism evidence="4 5">
    <name type="scientific">Kribbella italica</name>
    <dbReference type="NCBI Taxonomy" id="1540520"/>
    <lineage>
        <taxon>Bacteria</taxon>
        <taxon>Bacillati</taxon>
        <taxon>Actinomycetota</taxon>
        <taxon>Actinomycetes</taxon>
        <taxon>Propionibacteriales</taxon>
        <taxon>Kribbellaceae</taxon>
        <taxon>Kribbella</taxon>
    </lineage>
</organism>
<feature type="compositionally biased region" description="Low complexity" evidence="2">
    <location>
        <begin position="1598"/>
        <end position="1610"/>
    </location>
</feature>
<feature type="region of interest" description="Disordered" evidence="2">
    <location>
        <begin position="1586"/>
        <end position="1610"/>
    </location>
</feature>
<evidence type="ECO:0000256" key="1">
    <source>
        <dbReference type="ARBA" id="ARBA00022737"/>
    </source>
</evidence>
<dbReference type="Gene3D" id="2.180.10.10">
    <property type="entry name" value="RHS repeat-associated core"/>
    <property type="match status" value="2"/>
</dbReference>
<gene>
    <name evidence="4" type="ORF">HDA39_005120</name>
</gene>
<dbReference type="Proteomes" id="UP000549971">
    <property type="component" value="Unassembled WGS sequence"/>
</dbReference>
<proteinExistence type="predicted"/>
<sequence>MAKTISRGSLVRRGTAGLVLALSISLLIGVVAGAGEAGATRSETPRLPELALQKVASVSGADFTADSPKQPQRKPSASIAAPTWPKAMSESVVLSTPASSAMLAGKSTPGGRQVGDSPVSVAPVGTPGAAPASVRVDLLDQSASQQLGVNGVAVRVARNDGSASAGRVKLQIDYSKFRYAFGGDWASRLRLVQVTCPAPGRCVSTPVAEGSNDSKAARYTAEVTASSAMSTFALTAGASGDNGTYAATSLAASSAWSVGAQTGEFNWSYPMRVPPGTVGPKPDLAIKYSSGSVDGQVASANNQTSWLGQGQDLQAGFVERKYIACSDDMGGNANNTVKTGDLCWKSDNATLSLDGHSSDLLWDPEKKQWKLADDDGSRIQRVLVGEDVRNGGYWLLTTTDGTRYYFGFNPVADGSAKTNSVSKVTVFGNNTDEPCNATTFDTSSCQLPWRWSLDRVVDTSGNQVTYRYAQETNNYGRNNNAHVSTYDRASYLTTIEYGEREGADQGTPPAQVTFAVAERCLPSGAITCDPSQLTSANANSWPDVPFDQICTSSTTCPDKVSPTFFTRKRLTSLTTQIRSGTTTTAVDSWTFGQSYEDPGDGSGKILWLNSITHKGLVGGTVTDPSTTFDYVSLPNRVDGVLGGALAMNKLRMHIIKTDSGAQTTVNYLPAECSVNSKPSAPASNGMRCFPVWFTRDGGSAPQMNYFQKYVVSNVVDDDLVTDAPDQVTSYTYSGSPAWRYYDDAFAKPEHRTWGDWRGYNYVTVLKGSPGHQTATRYLFFRGMYGDRDGSGGTKSTSIRDTTGADYDDFDRLNGYVREQITYNGSGGAEVSGTISTPWLLQTGTGGGRAAVLLGTSYTRSRVRLSDGTYRTGGVNTTYDDYGMPTEVSDLGDVSRDDDDRCTRTTYNRNSAAWIMDTVSREETVSVSCASTPSRPSQVVSDNRTYYDQNNTTITATPTDGIPSRTEVMNGWNSGPVYEQVERTVHDTLGRVVESYDGLDRLVSKTAFTPATAGPVTGTSVTDAAQNVVTTTLQPAWGLPTTKVDVGSKRTDLTYDPTGRLTAVWLPDRSKAGGQTASSTYAYKLSNTAAQPSAITTQSLTHTGSYRPSTALFDGFLRERQAQAVAGNGVGRMITETRYDERGGKASTTAPYYNDASGPTTSLFKVVQTELPAQTVYEVDGANRVTASIFRSMAVEKWRTTTTYGGDRVAIDPPAGDTPTLTVEDVRGNTTELRQFQGASPSGTYDSTFYTYTDADQLASVKNAGGSTWSYTYDQRGRQIATSDPDKGASSTTYDKAGRVVSVVDARNQSVFFGYDDLDRKTAVRSGSATGPVLASWVYDTVAKGLLTSSTRTVGANNYKSEVTSYDALGRPTATKTTIPAVEGKLAGTYVSSTSYLPNGAIDKVTTPTVPGLPTEALQMHYSSNPLIDAPVGMGGGYGSYLADAQYSPYGEPLIYTMGDVVNAKAVSQLFTYQLGTRRPETMQVQRQGQSVADDTFTYGYDNAGNVLSIGQSYNQGTGGDRQCFTYDYLRRLTQARTTSGASCATPPSTTTLGGTYPYWRDYEYWKSGNRSKVVDHTTAGDVTQTYAYPSGASPRPHAVTGVTTSGPSGSSASTYGYDAAGNMSSRTRGGDTETLTWDVEGELASLSGAGGTNPTSFIYGADGDRLIKHDPDGATLYLGQDEVRWTKSTNTVTSTRYYQFNGATVAMRNGAQVELLLSDNHGTATVSVNRFSLAVTRRWLDPFGAPRGQYTGWQPTIRGFVGGQIDTSTNLTHLGAREYDTGLGRFISVDPLADVSNPQQLNAYAYASNNPVTASDPDGMMEMLEHYSGGTLPTSSGGNQPPPAADPPKKTSPLHKIGSFFKKASKARGDAERWLGHAAEAKARDVGEYIGTHGSDWLQDYGKEQLADYGHRFADNCMGPRSPSGQAACNLTVAEGASWFIPGLGPEAGVTAKAVLPTVGRAAARKAEAEAAEAAARNVTGKELAEVVGKNCRIGNSFLPGTMVLLADGVSKPIEKLKLGDRVLAADPVSGKTAGQTVVGTILGQGNKSLVTLTLAIESATAKNTSALTATEGHPFYLPKSRRWVHANDLRVGDELQSLRGESVRVAAVLDYDEVATVRNLTVSGFHTFFVVVNDAPVLVHNQDGIDLTNAVEWPKGDFPIGGAIDEGGPKGGVYIRRRDGAVTNYAVYDSEGTILRRVDLTGAAHRGVETPHVQEYSRNVAPNGKIYPKPTGHAYSAGPGDLPRGC</sequence>
<reference evidence="4 5" key="1">
    <citation type="submission" date="2020-08" db="EMBL/GenBank/DDBJ databases">
        <title>Sequencing the genomes of 1000 actinobacteria strains.</title>
        <authorList>
            <person name="Klenk H.-P."/>
        </authorList>
    </citation>
    <scope>NUCLEOTIDE SEQUENCE [LARGE SCALE GENOMIC DNA]</scope>
    <source>
        <strain evidence="4 5">DSM 28967</strain>
    </source>
</reference>
<dbReference type="PANTHER" id="PTHR32305:SF17">
    <property type="entry name" value="TRNA NUCLEASE WAPA"/>
    <property type="match status" value="1"/>
</dbReference>
<protein>
    <submittedName>
        <fullName evidence="4">RHS repeat-associated protein</fullName>
    </submittedName>
</protein>
<dbReference type="NCBIfam" id="TIGR01643">
    <property type="entry name" value="YD_repeat_2x"/>
    <property type="match status" value="2"/>
</dbReference>
<dbReference type="Gene3D" id="2.170.16.10">
    <property type="entry name" value="Hedgehog/Intein (Hint) domain"/>
    <property type="match status" value="1"/>
</dbReference>
<feature type="domain" description="Hint" evidence="3">
    <location>
        <begin position="1995"/>
        <end position="2100"/>
    </location>
</feature>
<dbReference type="CDD" id="cd00081">
    <property type="entry name" value="Hint"/>
    <property type="match status" value="1"/>
</dbReference>
<dbReference type="Pfam" id="PF05593">
    <property type="entry name" value="RHS_repeat"/>
    <property type="match status" value="1"/>
</dbReference>
<dbReference type="EMBL" id="JACHMY010000001">
    <property type="protein sequence ID" value="MBB5838386.1"/>
    <property type="molecule type" value="Genomic_DNA"/>
</dbReference>
<evidence type="ECO:0000256" key="2">
    <source>
        <dbReference type="SAM" id="MobiDB-lite"/>
    </source>
</evidence>
<feature type="region of interest" description="Disordered" evidence="2">
    <location>
        <begin position="61"/>
        <end position="83"/>
    </location>
</feature>
<keyword evidence="5" id="KW-1185">Reference proteome</keyword>
<comment type="caution">
    <text evidence="4">The sequence shown here is derived from an EMBL/GenBank/DDBJ whole genome shotgun (WGS) entry which is preliminary data.</text>
</comment>
<dbReference type="InterPro" id="IPR031325">
    <property type="entry name" value="RHS_repeat"/>
</dbReference>
<dbReference type="InterPro" id="IPR056823">
    <property type="entry name" value="TEN-like_YD-shell"/>
</dbReference>
<dbReference type="SMART" id="SM00306">
    <property type="entry name" value="HintN"/>
    <property type="match status" value="1"/>
</dbReference>
<evidence type="ECO:0000313" key="5">
    <source>
        <dbReference type="Proteomes" id="UP000549971"/>
    </source>
</evidence>
<dbReference type="Pfam" id="PF07591">
    <property type="entry name" value="PT-HINT"/>
    <property type="match status" value="1"/>
</dbReference>
<name>A0A7W9JA31_9ACTN</name>
<dbReference type="InterPro" id="IPR036844">
    <property type="entry name" value="Hint_dom_sf"/>
</dbReference>
<dbReference type="InterPro" id="IPR022385">
    <property type="entry name" value="Rhs_assc_core"/>
</dbReference>
<evidence type="ECO:0000313" key="4">
    <source>
        <dbReference type="EMBL" id="MBB5838386.1"/>
    </source>
</evidence>
<dbReference type="PANTHER" id="PTHR32305">
    <property type="match status" value="1"/>
</dbReference>
<dbReference type="RefSeq" id="WP_184799129.1">
    <property type="nucleotide sequence ID" value="NZ_JACHMY010000001.1"/>
</dbReference>
<dbReference type="InterPro" id="IPR006530">
    <property type="entry name" value="YD"/>
</dbReference>
<accession>A0A7W9JA31</accession>
<dbReference type="SUPFAM" id="SSF51294">
    <property type="entry name" value="Hedgehog/intein (Hint) domain"/>
    <property type="match status" value="1"/>
</dbReference>